<accession>E4WQG9</accession>
<evidence type="ECO:0000256" key="3">
    <source>
        <dbReference type="ARBA" id="ARBA00022833"/>
    </source>
</evidence>
<evidence type="ECO:0000313" key="5">
    <source>
        <dbReference type="EMBL" id="CBY20101.1"/>
    </source>
</evidence>
<evidence type="ECO:0000256" key="2">
    <source>
        <dbReference type="ARBA" id="ARBA00022771"/>
    </source>
</evidence>
<dbReference type="Proteomes" id="UP000001307">
    <property type="component" value="Unassembled WGS sequence"/>
</dbReference>
<protein>
    <recommendedName>
        <fullName evidence="4">3CxxC-type domain-containing protein</fullName>
    </recommendedName>
</protein>
<dbReference type="InParanoid" id="E4WQG9"/>
<gene>
    <name evidence="5" type="ORF">GSOID_T00000084001</name>
</gene>
<evidence type="ECO:0000259" key="4">
    <source>
        <dbReference type="SMART" id="SM01328"/>
    </source>
</evidence>
<feature type="domain" description="3CxxC-type" evidence="4">
    <location>
        <begin position="133"/>
        <end position="199"/>
    </location>
</feature>
<dbReference type="AlphaFoldDB" id="E4WQG9"/>
<dbReference type="SMART" id="SM01328">
    <property type="entry name" value="zf-3CxxC"/>
    <property type="match status" value="1"/>
</dbReference>
<keyword evidence="2" id="KW-0863">Zinc-finger</keyword>
<dbReference type="InterPro" id="IPR033446">
    <property type="entry name" value="ZCCHC24_Znf-3CxxC"/>
</dbReference>
<organism evidence="5">
    <name type="scientific">Oikopleura dioica</name>
    <name type="common">Tunicate</name>
    <dbReference type="NCBI Taxonomy" id="34765"/>
    <lineage>
        <taxon>Eukaryota</taxon>
        <taxon>Metazoa</taxon>
        <taxon>Chordata</taxon>
        <taxon>Tunicata</taxon>
        <taxon>Appendicularia</taxon>
        <taxon>Copelata</taxon>
        <taxon>Oikopleuridae</taxon>
        <taxon>Oikopleura</taxon>
    </lineage>
</organism>
<dbReference type="InterPro" id="IPR027377">
    <property type="entry name" value="ZAR1/RTP1-5-like_Znf-3CxxC"/>
</dbReference>
<dbReference type="OrthoDB" id="9885288at2759"/>
<evidence type="ECO:0000313" key="6">
    <source>
        <dbReference type="Proteomes" id="UP000001307"/>
    </source>
</evidence>
<sequence>MHVERFFHCSGCETEFSSNTGERKKRCPRIGCRKQVTAKDDYWSIKRVLHCDYCDCNTTSDAYGINAVYCARNCGNVLEWAPTGGTIQRFFRCKNCKKNYESVAHRQTEIKCPYVGCKQKLYPLKSKTKFHGKLFGKYRCSSKNCNKTWTSAYAYKDHYQECKSCKSRSYPHHLIEHHHDGKVGDKEHLSELCGKCKSGDFCRDATRSKKRYDDISSLTTGISRISMRKRYEASPSPTFTDDYDYGYYD</sequence>
<dbReference type="GO" id="GO:0008270">
    <property type="term" value="F:zinc ion binding"/>
    <property type="evidence" value="ECO:0007669"/>
    <property type="project" value="UniProtKB-KW"/>
</dbReference>
<dbReference type="Pfam" id="PF17180">
    <property type="entry name" value="Zn_ribbon_3CxxC_2"/>
    <property type="match status" value="1"/>
</dbReference>
<keyword evidence="6" id="KW-1185">Reference proteome</keyword>
<keyword evidence="3" id="KW-0862">Zinc</keyword>
<dbReference type="EMBL" id="FN653015">
    <property type="protein sequence ID" value="CBY20101.1"/>
    <property type="molecule type" value="Genomic_DNA"/>
</dbReference>
<name>E4WQG9_OIKDI</name>
<proteinExistence type="predicted"/>
<keyword evidence="1" id="KW-0479">Metal-binding</keyword>
<evidence type="ECO:0000256" key="1">
    <source>
        <dbReference type="ARBA" id="ARBA00022723"/>
    </source>
</evidence>
<reference evidence="5" key="1">
    <citation type="journal article" date="2010" name="Science">
        <title>Plasticity of animal genome architecture unmasked by rapid evolution of a pelagic tunicate.</title>
        <authorList>
            <person name="Denoeud F."/>
            <person name="Henriet S."/>
            <person name="Mungpakdee S."/>
            <person name="Aury J.M."/>
            <person name="Da Silva C."/>
            <person name="Brinkmann H."/>
            <person name="Mikhaleva J."/>
            <person name="Olsen L.C."/>
            <person name="Jubin C."/>
            <person name="Canestro C."/>
            <person name="Bouquet J.M."/>
            <person name="Danks G."/>
            <person name="Poulain J."/>
            <person name="Campsteijn C."/>
            <person name="Adamski M."/>
            <person name="Cross I."/>
            <person name="Yadetie F."/>
            <person name="Muffato M."/>
            <person name="Louis A."/>
            <person name="Butcher S."/>
            <person name="Tsagkogeorga G."/>
            <person name="Konrad A."/>
            <person name="Singh S."/>
            <person name="Jensen M.F."/>
            <person name="Cong E.H."/>
            <person name="Eikeseth-Otteraa H."/>
            <person name="Noel B."/>
            <person name="Anthouard V."/>
            <person name="Porcel B.M."/>
            <person name="Kachouri-Lafond R."/>
            <person name="Nishino A."/>
            <person name="Ugolini M."/>
            <person name="Chourrout P."/>
            <person name="Nishida H."/>
            <person name="Aasland R."/>
            <person name="Huzurbazar S."/>
            <person name="Westhof E."/>
            <person name="Delsuc F."/>
            <person name="Lehrach H."/>
            <person name="Reinhardt R."/>
            <person name="Weissenbach J."/>
            <person name="Roy S.W."/>
            <person name="Artiguenave F."/>
            <person name="Postlethwait J.H."/>
            <person name="Manak J.R."/>
            <person name="Thompson E.M."/>
            <person name="Jaillon O."/>
            <person name="Du Pasquier L."/>
            <person name="Boudinot P."/>
            <person name="Liberles D.A."/>
            <person name="Volff J.N."/>
            <person name="Philippe H."/>
            <person name="Lenhard B."/>
            <person name="Roest Crollius H."/>
            <person name="Wincker P."/>
            <person name="Chourrout D."/>
        </authorList>
    </citation>
    <scope>NUCLEOTIDE SEQUENCE [LARGE SCALE GENOMIC DNA]</scope>
</reference>